<dbReference type="PANTHER" id="PTHR39181">
    <property type="entry name" value="TYROSINE-PROTEIN PHOSPHATASE YWQE"/>
    <property type="match status" value="1"/>
</dbReference>
<protein>
    <recommendedName>
        <fullName evidence="5">Tyrosine-protein phosphatase</fullName>
        <ecNumber evidence="5">3.1.3.48</ecNumber>
    </recommendedName>
</protein>
<dbReference type="SUPFAM" id="SSF89550">
    <property type="entry name" value="PHP domain-like"/>
    <property type="match status" value="1"/>
</dbReference>
<evidence type="ECO:0000256" key="3">
    <source>
        <dbReference type="ARBA" id="ARBA00022912"/>
    </source>
</evidence>
<dbReference type="AlphaFoldDB" id="A0AAW8T7Y6"/>
<evidence type="ECO:0000313" key="7">
    <source>
        <dbReference type="Proteomes" id="UP001254770"/>
    </source>
</evidence>
<keyword evidence="2 5" id="KW-0378">Hydrolase</keyword>
<evidence type="ECO:0000256" key="1">
    <source>
        <dbReference type="ARBA" id="ARBA00005750"/>
    </source>
</evidence>
<sequence length="261" mass="29614">MIDLHCHILPGVDDGPQSLEESLAMAHGAIRQGITHILCTPHHNNGRYKNPAPTVISAVQKLQQELDQRNLNLTLFEGQEVRLTGDLLEEISRQNILFTDLTNHYLLIEFPTIEVPAYAEKLFPRLIEQGHIPVIVHPERNAVFAKEPNRLIPYLEMGALTQVTAPSVVGFFGKKIQRTAKLMLENRLVYMLASDAHSVHQRGFYLREAYQEIEGCFGAGYVEDMQQMAKDLLNGDSVERPAFREVKKSFFMTKHSSKKLL</sequence>
<accession>A0AAW8T7Y6</accession>
<dbReference type="GO" id="GO:0004725">
    <property type="term" value="F:protein tyrosine phosphatase activity"/>
    <property type="evidence" value="ECO:0007669"/>
    <property type="project" value="UniProtKB-UniRule"/>
</dbReference>
<dbReference type="RefSeq" id="WP_010744109.1">
    <property type="nucleotide sequence ID" value="NZ_CP081847.1"/>
</dbReference>
<comment type="similarity">
    <text evidence="1 5">Belongs to the metallo-dependent hydrolases superfamily. CpsB/CapC family.</text>
</comment>
<reference evidence="6" key="1">
    <citation type="submission" date="2023-03" db="EMBL/GenBank/DDBJ databases">
        <authorList>
            <person name="Shen W."/>
            <person name="Cai J."/>
        </authorList>
    </citation>
    <scope>NUCLEOTIDE SEQUENCE</scope>
    <source>
        <strain evidence="6">Y15</strain>
    </source>
</reference>
<organism evidence="6 7">
    <name type="scientific">Enterococcus raffinosus</name>
    <dbReference type="NCBI Taxonomy" id="71452"/>
    <lineage>
        <taxon>Bacteria</taxon>
        <taxon>Bacillati</taxon>
        <taxon>Bacillota</taxon>
        <taxon>Bacilli</taxon>
        <taxon>Lactobacillales</taxon>
        <taxon>Enterococcaceae</taxon>
        <taxon>Enterococcus</taxon>
    </lineage>
</organism>
<dbReference type="Gene3D" id="3.20.20.140">
    <property type="entry name" value="Metal-dependent hydrolases"/>
    <property type="match status" value="1"/>
</dbReference>
<comment type="catalytic activity">
    <reaction evidence="4 5">
        <text>O-phospho-L-tyrosyl-[protein] + H2O = L-tyrosyl-[protein] + phosphate</text>
        <dbReference type="Rhea" id="RHEA:10684"/>
        <dbReference type="Rhea" id="RHEA-COMP:10136"/>
        <dbReference type="Rhea" id="RHEA-COMP:20101"/>
        <dbReference type="ChEBI" id="CHEBI:15377"/>
        <dbReference type="ChEBI" id="CHEBI:43474"/>
        <dbReference type="ChEBI" id="CHEBI:46858"/>
        <dbReference type="ChEBI" id="CHEBI:61978"/>
        <dbReference type="EC" id="3.1.3.48"/>
    </reaction>
</comment>
<evidence type="ECO:0000256" key="5">
    <source>
        <dbReference type="PIRNR" id="PIRNR016557"/>
    </source>
</evidence>
<dbReference type="Pfam" id="PF19567">
    <property type="entry name" value="CpsB_CapC"/>
    <property type="match status" value="1"/>
</dbReference>
<dbReference type="PANTHER" id="PTHR39181:SF1">
    <property type="entry name" value="TYROSINE-PROTEIN PHOSPHATASE YWQE"/>
    <property type="match status" value="1"/>
</dbReference>
<dbReference type="Proteomes" id="UP001254770">
    <property type="component" value="Unassembled WGS sequence"/>
</dbReference>
<dbReference type="EMBL" id="JARPXL010000008">
    <property type="protein sequence ID" value="MDT2544566.1"/>
    <property type="molecule type" value="Genomic_DNA"/>
</dbReference>
<dbReference type="InterPro" id="IPR016195">
    <property type="entry name" value="Pol/histidinol_Pase-like"/>
</dbReference>
<dbReference type="GO" id="GO:0030145">
    <property type="term" value="F:manganese ion binding"/>
    <property type="evidence" value="ECO:0007669"/>
    <property type="project" value="UniProtKB-UniRule"/>
</dbReference>
<keyword evidence="3 5" id="KW-0904">Protein phosphatase</keyword>
<dbReference type="EC" id="3.1.3.48" evidence="5"/>
<dbReference type="InterPro" id="IPR016667">
    <property type="entry name" value="Caps_polysacc_synth_CpsB/CapC"/>
</dbReference>
<proteinExistence type="inferred from homology"/>
<gene>
    <name evidence="6" type="ORF">P7D69_09475</name>
</gene>
<name>A0AAW8T7Y6_9ENTE</name>
<dbReference type="PIRSF" id="PIRSF016557">
    <property type="entry name" value="Caps_synth_CpsB"/>
    <property type="match status" value="1"/>
</dbReference>
<evidence type="ECO:0000256" key="4">
    <source>
        <dbReference type="ARBA" id="ARBA00051722"/>
    </source>
</evidence>
<evidence type="ECO:0000313" key="6">
    <source>
        <dbReference type="EMBL" id="MDT2544566.1"/>
    </source>
</evidence>
<evidence type="ECO:0000256" key="2">
    <source>
        <dbReference type="ARBA" id="ARBA00022801"/>
    </source>
</evidence>
<comment type="caution">
    <text evidence="6">The sequence shown here is derived from an EMBL/GenBank/DDBJ whole genome shotgun (WGS) entry which is preliminary data.</text>
</comment>